<feature type="domain" description="DUF6919" evidence="1">
    <location>
        <begin position="31"/>
        <end position="129"/>
    </location>
</feature>
<dbReference type="OrthoDB" id="2157736at2759"/>
<gene>
    <name evidence="2" type="ORF">BDK51DRAFT_42644</name>
</gene>
<proteinExistence type="predicted"/>
<dbReference type="EMBL" id="KZ999926">
    <property type="protein sequence ID" value="RKO84604.1"/>
    <property type="molecule type" value="Genomic_DNA"/>
</dbReference>
<dbReference type="Pfam" id="PF21897">
    <property type="entry name" value="DUF6919"/>
    <property type="match status" value="1"/>
</dbReference>
<reference evidence="3" key="1">
    <citation type="journal article" date="2018" name="Nat. Microbiol.">
        <title>Leveraging single-cell genomics to expand the fungal tree of life.</title>
        <authorList>
            <person name="Ahrendt S.R."/>
            <person name="Quandt C.A."/>
            <person name="Ciobanu D."/>
            <person name="Clum A."/>
            <person name="Salamov A."/>
            <person name="Andreopoulos B."/>
            <person name="Cheng J.F."/>
            <person name="Woyke T."/>
            <person name="Pelin A."/>
            <person name="Henrissat B."/>
            <person name="Reynolds N.K."/>
            <person name="Benny G.L."/>
            <person name="Smith M.E."/>
            <person name="James T.Y."/>
            <person name="Grigoriev I.V."/>
        </authorList>
    </citation>
    <scope>NUCLEOTIDE SEQUENCE [LARGE SCALE GENOMIC DNA]</scope>
</reference>
<sequence>MRSPRDPHQLTQDWAKFRLGPPREGMPLFHRTAQTFADHLFLTRLYLEGHLTSTLNAVDAVYPETGAILSQLLDLNSGGFLTLSSQPGLGGDRKRQRPYVEGVVLREGTRGVVEKLGALCGRDVMVCVREFEGGSGRTVVSNVEVEDGPWPVTAVRSEDGWVDCTFVDWGQPLDEMEQFFWPRQLEGELLQVKLASPSWVDESFFDHLRQVFDVPFPYKNVT</sequence>
<dbReference type="Proteomes" id="UP000269721">
    <property type="component" value="Unassembled WGS sequence"/>
</dbReference>
<evidence type="ECO:0000313" key="3">
    <source>
        <dbReference type="Proteomes" id="UP000269721"/>
    </source>
</evidence>
<organism evidence="2 3">
    <name type="scientific">Blyttiomyces helicus</name>
    <dbReference type="NCBI Taxonomy" id="388810"/>
    <lineage>
        <taxon>Eukaryota</taxon>
        <taxon>Fungi</taxon>
        <taxon>Fungi incertae sedis</taxon>
        <taxon>Chytridiomycota</taxon>
        <taxon>Chytridiomycota incertae sedis</taxon>
        <taxon>Chytridiomycetes</taxon>
        <taxon>Chytridiomycetes incertae sedis</taxon>
        <taxon>Blyttiomyces</taxon>
    </lineage>
</organism>
<dbReference type="AlphaFoldDB" id="A0A4P9VXY2"/>
<evidence type="ECO:0000259" key="1">
    <source>
        <dbReference type="Pfam" id="PF21897"/>
    </source>
</evidence>
<keyword evidence="3" id="KW-1185">Reference proteome</keyword>
<protein>
    <recommendedName>
        <fullName evidence="1">DUF6919 domain-containing protein</fullName>
    </recommendedName>
</protein>
<accession>A0A4P9VXY2</accession>
<name>A0A4P9VXY2_9FUNG</name>
<evidence type="ECO:0000313" key="2">
    <source>
        <dbReference type="EMBL" id="RKO84604.1"/>
    </source>
</evidence>
<dbReference type="InterPro" id="IPR054212">
    <property type="entry name" value="DUF6919"/>
</dbReference>